<feature type="region of interest" description="Disordered" evidence="1">
    <location>
        <begin position="117"/>
        <end position="137"/>
    </location>
</feature>
<evidence type="ECO:0000259" key="2">
    <source>
        <dbReference type="Pfam" id="PF06911"/>
    </source>
</evidence>
<evidence type="ECO:0000313" key="4">
    <source>
        <dbReference type="Proteomes" id="UP000708208"/>
    </source>
</evidence>
<accession>A0A8J2JW86</accession>
<feature type="region of interest" description="Disordered" evidence="1">
    <location>
        <begin position="573"/>
        <end position="595"/>
    </location>
</feature>
<reference evidence="3" key="1">
    <citation type="submission" date="2021-06" db="EMBL/GenBank/DDBJ databases">
        <authorList>
            <person name="Hodson N. C."/>
            <person name="Mongue J. A."/>
            <person name="Jaron S. K."/>
        </authorList>
    </citation>
    <scope>NUCLEOTIDE SEQUENCE</scope>
</reference>
<keyword evidence="4" id="KW-1185">Reference proteome</keyword>
<organism evidence="3 4">
    <name type="scientific">Allacma fusca</name>
    <dbReference type="NCBI Taxonomy" id="39272"/>
    <lineage>
        <taxon>Eukaryota</taxon>
        <taxon>Metazoa</taxon>
        <taxon>Ecdysozoa</taxon>
        <taxon>Arthropoda</taxon>
        <taxon>Hexapoda</taxon>
        <taxon>Collembola</taxon>
        <taxon>Symphypleona</taxon>
        <taxon>Sminthuridae</taxon>
        <taxon>Allacma</taxon>
    </lineage>
</organism>
<feature type="compositionally biased region" description="Low complexity" evidence="1">
    <location>
        <begin position="579"/>
        <end position="595"/>
    </location>
</feature>
<evidence type="ECO:0000256" key="1">
    <source>
        <dbReference type="SAM" id="MobiDB-lite"/>
    </source>
</evidence>
<comment type="caution">
    <text evidence="3">The sequence shown here is derived from an EMBL/GenBank/DDBJ whole genome shotgun (WGS) entry which is preliminary data.</text>
</comment>
<proteinExistence type="predicted"/>
<feature type="compositionally biased region" description="Low complexity" evidence="1">
    <location>
        <begin position="125"/>
        <end position="137"/>
    </location>
</feature>
<name>A0A8J2JW86_9HEXA</name>
<gene>
    <name evidence="3" type="ORF">AFUS01_LOCUS14695</name>
</gene>
<dbReference type="AlphaFoldDB" id="A0A8J2JW86"/>
<dbReference type="GO" id="GO:0030514">
    <property type="term" value="P:negative regulation of BMP signaling pathway"/>
    <property type="evidence" value="ECO:0007669"/>
    <property type="project" value="TreeGrafter"/>
</dbReference>
<dbReference type="PANTHER" id="PTHR21068">
    <property type="entry name" value="SPARTIN"/>
    <property type="match status" value="1"/>
</dbReference>
<dbReference type="OrthoDB" id="20821at2759"/>
<dbReference type="InterPro" id="IPR045036">
    <property type="entry name" value="Spartin-like"/>
</dbReference>
<dbReference type="Pfam" id="PF06911">
    <property type="entry name" value="Senescence"/>
    <property type="match status" value="1"/>
</dbReference>
<dbReference type="GO" id="GO:0005886">
    <property type="term" value="C:plasma membrane"/>
    <property type="evidence" value="ECO:0007669"/>
    <property type="project" value="TreeGrafter"/>
</dbReference>
<feature type="domain" description="Senescence" evidence="2">
    <location>
        <begin position="377"/>
        <end position="570"/>
    </location>
</feature>
<feature type="compositionally biased region" description="Low complexity" evidence="1">
    <location>
        <begin position="347"/>
        <end position="359"/>
    </location>
</feature>
<dbReference type="Proteomes" id="UP000708208">
    <property type="component" value="Unassembled WGS sequence"/>
</dbReference>
<evidence type="ECO:0000313" key="3">
    <source>
        <dbReference type="EMBL" id="CAG7725751.1"/>
    </source>
</evidence>
<sequence>MEQEAPQAAPRRRNNNVSEDVVLQLQIDETPYEGFMKVHTQAYASTKEGTILDEEGFKDKAFNSYQKALELIDKALQISYGGGFSSQEVNKVDEIVYKMRMTRKEILERVSDLQHSAESPSYLEGPSAPSSLSAAGPNFSVMNRQPPAYSVGNFDGVTTPPCSLAGGSIPLSPTTGVPPNSIAGSASSLYGNLSSVLDEIASSQSIMPNPLPINAHEILFIENEVQIYFISPDGNVSAPSYPSFLRVVVTNEEPENSQPGAVTTMADFPAFIQCGDWIYPLVKNQSPVYKSSDGTYLFPDLTSPIPGASVGLILPLSYSEESRTAFEDSILQLVGLHIFPGAAATAPEVAEPTAEQVPAGTAPKPPPRKLGSMIAEGLIQGAEAISKGLQIGAEKTSTYLDKGATYLVTKIDPAKTKTEISPAMKSRIKTAKHVTGKAVQVSGYLVTQLSRGTVKLGQYLAPHIQSKATQLYASATKTNEEKASEKVNQVLDVASGAFTGFSIVYSGLEDAAKVLANSLANNTVQVVNHRYGSEAGDVVGDATETVGNCVVTGYNAKMFGPKAVIKRAAKDTGKAALVKGPKPSKGSPSGMSPPK</sequence>
<dbReference type="EMBL" id="CAJVCH010126491">
    <property type="protein sequence ID" value="CAG7725751.1"/>
    <property type="molecule type" value="Genomic_DNA"/>
</dbReference>
<protein>
    <recommendedName>
        <fullName evidence="2">Senescence domain-containing protein</fullName>
    </recommendedName>
</protein>
<dbReference type="GO" id="GO:0051301">
    <property type="term" value="P:cell division"/>
    <property type="evidence" value="ECO:0007669"/>
    <property type="project" value="TreeGrafter"/>
</dbReference>
<dbReference type="PANTHER" id="PTHR21068:SF43">
    <property type="entry name" value="SPARTIN"/>
    <property type="match status" value="1"/>
</dbReference>
<feature type="region of interest" description="Disordered" evidence="1">
    <location>
        <begin position="347"/>
        <end position="367"/>
    </location>
</feature>
<dbReference type="InterPro" id="IPR009686">
    <property type="entry name" value="Senescence/spartin_C"/>
</dbReference>